<evidence type="ECO:0000256" key="3">
    <source>
        <dbReference type="ARBA" id="ARBA00022723"/>
    </source>
</evidence>
<dbReference type="EMBL" id="MQUA01000013">
    <property type="protein sequence ID" value="PQB07718.1"/>
    <property type="molecule type" value="Genomic_DNA"/>
</dbReference>
<feature type="binding site" evidence="8">
    <location>
        <position position="250"/>
    </location>
    <ligand>
        <name>Zn(2+)</name>
        <dbReference type="ChEBI" id="CHEBI:29105"/>
        <label>2</label>
    </ligand>
</feature>
<dbReference type="OrthoDB" id="9794455at2"/>
<comment type="similarity">
    <text evidence="1 9">Belongs to the alkaline phosphatase family.</text>
</comment>
<sequence length="368" mass="39928">MNLKTNALILLVFLITSCVSVKTIKENNKPKNVILLISDGTGLSQISSAFYFKDTKANYARFDNIGLINTSSSKQDVTDSAAGATAFACGEKTFNGAIGVSNDSLALKNLVEIAHDNNIKTGLIATSSIIHATPASFFAHQPSRQMNKEIAGDLVKSSVDFFAAGGTNFFSNDLIKGLEAKDFYINKNGLDDFNSIKNYKKAGYLLAPNEMPKMSEGRGDFLSKATNLAIDFLGKDNKGFFIMAEGSQIDWGGHQNDGPYLVSELIDFDNTIGKVLDFAQKDGNTLVIVTSDHETGGFTLSGKEKTKKDGSKYRDYTEVGMSFSNGGHSATLIPVFAFGPGAEQFIGVYENNEIFDKILKVTNWKTKN</sequence>
<feature type="binding site" evidence="8">
    <location>
        <position position="293"/>
    </location>
    <ligand>
        <name>Zn(2+)</name>
        <dbReference type="ChEBI" id="CHEBI:29105"/>
        <label>2</label>
    </ligand>
</feature>
<dbReference type="PANTHER" id="PTHR11596:SF5">
    <property type="entry name" value="ALKALINE PHOSPHATASE"/>
    <property type="match status" value="1"/>
</dbReference>
<reference evidence="10 11" key="1">
    <citation type="submission" date="2016-11" db="EMBL/GenBank/DDBJ databases">
        <title>Trade-off between light-utilization and light-protection in marine flavobacteria.</title>
        <authorList>
            <person name="Kumagai Y."/>
        </authorList>
    </citation>
    <scope>NUCLEOTIDE SEQUENCE [LARGE SCALE GENOMIC DNA]</scope>
    <source>
        <strain evidence="10 11">ATCC 700397</strain>
    </source>
</reference>
<dbReference type="PRINTS" id="PR00113">
    <property type="entry name" value="ALKPHPHTASE"/>
</dbReference>
<keyword evidence="5 8" id="KW-0862">Zinc</keyword>
<feature type="binding site" evidence="8">
    <location>
        <position position="39"/>
    </location>
    <ligand>
        <name>Zn(2+)</name>
        <dbReference type="ChEBI" id="CHEBI:29105"/>
        <label>2</label>
    </ligand>
</feature>
<keyword evidence="6 8" id="KW-0460">Magnesium</keyword>
<feature type="binding site" evidence="8">
    <location>
        <position position="292"/>
    </location>
    <ligand>
        <name>Zn(2+)</name>
        <dbReference type="ChEBI" id="CHEBI:29105"/>
        <label>2</label>
    </ligand>
</feature>
<feature type="binding site" evidence="8">
    <location>
        <position position="254"/>
    </location>
    <ligand>
        <name>Zn(2+)</name>
        <dbReference type="ChEBI" id="CHEBI:29105"/>
        <label>2</label>
    </ligand>
</feature>
<dbReference type="GO" id="GO:0046872">
    <property type="term" value="F:metal ion binding"/>
    <property type="evidence" value="ECO:0007669"/>
    <property type="project" value="UniProtKB-KW"/>
</dbReference>
<protein>
    <submittedName>
        <fullName evidence="10">Alkaline phosphatase</fullName>
    </submittedName>
</protein>
<dbReference type="InterPro" id="IPR017850">
    <property type="entry name" value="Alkaline_phosphatase_core_sf"/>
</dbReference>
<keyword evidence="2" id="KW-0597">Phosphoprotein</keyword>
<dbReference type="Pfam" id="PF00245">
    <property type="entry name" value="Alk_phosphatase"/>
    <property type="match status" value="1"/>
</dbReference>
<keyword evidence="11" id="KW-1185">Reference proteome</keyword>
<evidence type="ECO:0000256" key="6">
    <source>
        <dbReference type="ARBA" id="ARBA00022842"/>
    </source>
</evidence>
<dbReference type="InterPro" id="IPR018299">
    <property type="entry name" value="Alkaline_phosphatase_AS"/>
</dbReference>
<feature type="binding site" evidence="8">
    <location>
        <position position="39"/>
    </location>
    <ligand>
        <name>Mg(2+)</name>
        <dbReference type="ChEBI" id="CHEBI:18420"/>
    </ligand>
</feature>
<feature type="binding site" evidence="8">
    <location>
        <position position="133"/>
    </location>
    <ligand>
        <name>Mg(2+)</name>
        <dbReference type="ChEBI" id="CHEBI:18420"/>
    </ligand>
</feature>
<evidence type="ECO:0000256" key="1">
    <source>
        <dbReference type="ARBA" id="ARBA00005984"/>
    </source>
</evidence>
<keyword evidence="4" id="KW-0378">Hydrolase</keyword>
<name>A0A2S7KZ10_9FLAO</name>
<evidence type="ECO:0000313" key="11">
    <source>
        <dbReference type="Proteomes" id="UP000239522"/>
    </source>
</evidence>
<dbReference type="GO" id="GO:0004035">
    <property type="term" value="F:alkaline phosphatase activity"/>
    <property type="evidence" value="ECO:0007669"/>
    <property type="project" value="TreeGrafter"/>
</dbReference>
<evidence type="ECO:0000256" key="8">
    <source>
        <dbReference type="PIRSR" id="PIRSR601952-2"/>
    </source>
</evidence>
<evidence type="ECO:0000256" key="9">
    <source>
        <dbReference type="RuleBase" id="RU003946"/>
    </source>
</evidence>
<dbReference type="AlphaFoldDB" id="A0A2S7KZ10"/>
<evidence type="ECO:0000313" key="10">
    <source>
        <dbReference type="EMBL" id="PQB07718.1"/>
    </source>
</evidence>
<feature type="binding site" evidence="8">
    <location>
        <position position="131"/>
    </location>
    <ligand>
        <name>Mg(2+)</name>
        <dbReference type="ChEBI" id="CHEBI:18420"/>
    </ligand>
</feature>
<dbReference type="SUPFAM" id="SSF53649">
    <property type="entry name" value="Alkaline phosphatase-like"/>
    <property type="match status" value="1"/>
</dbReference>
<dbReference type="RefSeq" id="WP_104809930.1">
    <property type="nucleotide sequence ID" value="NZ_MQUA01000013.1"/>
</dbReference>
<evidence type="ECO:0000256" key="7">
    <source>
        <dbReference type="PIRSR" id="PIRSR601952-1"/>
    </source>
</evidence>
<proteinExistence type="inferred from homology"/>
<dbReference type="Proteomes" id="UP000239522">
    <property type="component" value="Unassembled WGS sequence"/>
</dbReference>
<comment type="caution">
    <text evidence="10">The sequence shown here is derived from an EMBL/GenBank/DDBJ whole genome shotgun (WGS) entry which is preliminary data.</text>
</comment>
<keyword evidence="3 8" id="KW-0479">Metal-binding</keyword>
<feature type="binding site" evidence="8">
    <location>
        <position position="245"/>
    </location>
    <ligand>
        <name>Mg(2+)</name>
        <dbReference type="ChEBI" id="CHEBI:18420"/>
    </ligand>
</feature>
<dbReference type="InterPro" id="IPR001952">
    <property type="entry name" value="Alkaline_phosphatase"/>
</dbReference>
<comment type="cofactor">
    <cofactor evidence="8">
        <name>Mg(2+)</name>
        <dbReference type="ChEBI" id="CHEBI:18420"/>
    </cofactor>
    <text evidence="8">Binds 1 Mg(2+) ion.</text>
</comment>
<gene>
    <name evidence="10" type="ORF">BST83_11540</name>
</gene>
<comment type="cofactor">
    <cofactor evidence="8">
        <name>Zn(2+)</name>
        <dbReference type="ChEBI" id="CHEBI:29105"/>
    </cofactor>
    <text evidence="8">Binds 2 Zn(2+) ions.</text>
</comment>
<feature type="active site" description="Phosphoserine intermediate" evidence="7">
    <location>
        <position position="80"/>
    </location>
</feature>
<evidence type="ECO:0000256" key="5">
    <source>
        <dbReference type="ARBA" id="ARBA00022833"/>
    </source>
</evidence>
<dbReference type="Gene3D" id="3.40.720.10">
    <property type="entry name" value="Alkaline Phosphatase, subunit A"/>
    <property type="match status" value="1"/>
</dbReference>
<dbReference type="PROSITE" id="PS00123">
    <property type="entry name" value="ALKALINE_PHOSPHATASE"/>
    <property type="match status" value="1"/>
</dbReference>
<evidence type="ECO:0000256" key="4">
    <source>
        <dbReference type="ARBA" id="ARBA00022801"/>
    </source>
</evidence>
<dbReference type="CDD" id="cd16012">
    <property type="entry name" value="ALP"/>
    <property type="match status" value="1"/>
</dbReference>
<dbReference type="SMART" id="SM00098">
    <property type="entry name" value="alkPPc"/>
    <property type="match status" value="1"/>
</dbReference>
<evidence type="ECO:0000256" key="2">
    <source>
        <dbReference type="ARBA" id="ARBA00022553"/>
    </source>
</evidence>
<dbReference type="PROSITE" id="PS51257">
    <property type="entry name" value="PROKAR_LIPOPROTEIN"/>
    <property type="match status" value="1"/>
</dbReference>
<accession>A0A2S7KZ10</accession>
<dbReference type="PANTHER" id="PTHR11596">
    <property type="entry name" value="ALKALINE PHOSPHATASE"/>
    <property type="match status" value="1"/>
</dbReference>
<organism evidence="10 11">
    <name type="scientific">Polaribacter filamentus</name>
    <dbReference type="NCBI Taxonomy" id="53483"/>
    <lineage>
        <taxon>Bacteria</taxon>
        <taxon>Pseudomonadati</taxon>
        <taxon>Bacteroidota</taxon>
        <taxon>Flavobacteriia</taxon>
        <taxon>Flavobacteriales</taxon>
        <taxon>Flavobacteriaceae</taxon>
    </lineage>
</organism>